<dbReference type="PANTHER" id="PTHR32083">
    <property type="entry name" value="CILIA AND FLAGELLA-ASSOCIATED PROTEIN 58-RELATED"/>
    <property type="match status" value="1"/>
</dbReference>
<gene>
    <name evidence="3" type="ORF">SAMN05192529_13131</name>
</gene>
<dbReference type="GO" id="GO:0005856">
    <property type="term" value="C:cytoskeleton"/>
    <property type="evidence" value="ECO:0007669"/>
    <property type="project" value="TreeGrafter"/>
</dbReference>
<dbReference type="STRING" id="551991.SAMN05192529_13131"/>
<organism evidence="3 4">
    <name type="scientific">Arachidicoccus rhizosphaerae</name>
    <dbReference type="NCBI Taxonomy" id="551991"/>
    <lineage>
        <taxon>Bacteria</taxon>
        <taxon>Pseudomonadati</taxon>
        <taxon>Bacteroidota</taxon>
        <taxon>Chitinophagia</taxon>
        <taxon>Chitinophagales</taxon>
        <taxon>Chitinophagaceae</taxon>
        <taxon>Arachidicoccus</taxon>
    </lineage>
</organism>
<reference evidence="3 4" key="1">
    <citation type="submission" date="2016-10" db="EMBL/GenBank/DDBJ databases">
        <authorList>
            <person name="de Groot N.N."/>
        </authorList>
    </citation>
    <scope>NUCLEOTIDE SEQUENCE [LARGE SCALE GENOMIC DNA]</scope>
    <source>
        <strain evidence="3 4">Vu-144</strain>
    </source>
</reference>
<accession>A0A1H4CFT6</accession>
<dbReference type="RefSeq" id="WP_091401033.1">
    <property type="nucleotide sequence ID" value="NZ_FNQY01000031.1"/>
</dbReference>
<keyword evidence="4" id="KW-1185">Reference proteome</keyword>
<proteinExistence type="predicted"/>
<evidence type="ECO:0000313" key="4">
    <source>
        <dbReference type="Proteomes" id="UP000199041"/>
    </source>
</evidence>
<keyword evidence="1 2" id="KW-0175">Coiled coil</keyword>
<dbReference type="OrthoDB" id="1050541at2"/>
<sequence>MDVAGMEVVLGADYEPMAKGFAAASQLMDDFKRRTLALAQLKIAPEIGGLEQLNRFSNAVSDLRKAASQSISLSVNTRGVESIQKLEGLILAALNASEKGILIEVKTSGENDAIILQRSIVSLVNTAEQGATVRVQTVGEDGIIRTTNEISDLIKTASQGVTVDVRVIGTADITKLISGIIAVEQIAKPVDLNVQVTGSDKLQQAKIDLNSLFEIASKGLNVHIEGLSEISKLGQSIANLNGKELTLNISAQGVDRINDIQKAVEALNSKNIELRVNSEGADQVIKIGESVKALQGKTIEISVKADGVEQITKLQGAIKDLQNKAVTLQVNTEGANQITKLNEALNNIQGKDISINISSEGASQVAKLSDSIKDLQGKAITLTVSSEGLDKITQTEAAIKDLQGKMVTIPIETDGLGQLAAVSGAIKEIQGKTISLHIDAAGIDQVTRLSESIKDLQGKTISLKVDAEGLNQVEKINDTLKAIQGKNLELNISSDGLEKIVQASDAIKDLQGKSVKIFTEVTGIDKVLQAQTAIGELKDKNVKVVTSITGLNKITQLNLAVKALEQATTGGIALDIKTTDMSQLLATLKQVQALGSGKTSLQVSASGKGLQGLNDSLQNAATYASAAESALKSLQATANTTLQFLAAQNASLANYMSTVAGISAQSAQSTAQLTQAIQNTTNAAQSAASATIGLAGAAQQASQAAENIGEGFNAASARVNTFTSANADLNNSIIQNVQILNQYRARMAEVSTEIGNLAKMEGLSEAEAAANSRTIAQLGSEYATLKQQVSQATSTINAQAKATIAAEGSYNDLQQQLTLANQAYRRLTQADRDSSIGAGMIKNIGELSGKLKEIDATMGIYVRNVGNYSSATNYLNQTVAQLSGEIPNFFQSMKIGFMSISNNIQPIMVALENLRAENIKLAASGEPTTSAFKAITSSLLSWQTGLFIGVGLLSKYGGELVDWATGADKAKAAAEAFKKEQEALQQIEQSAIKSAGDQIGKLTALNAVLTDSEAPMSKRKSAYDELQKLYPSYLKNIKEDDALNGALAETINNKLVPAIIAAAQARAYQDKINKLTSENIDLEEQQAKAVVASAVAMDKYSKAAKDAKKINFQGGLTGNLSGGSISDPFAKQAQSARNAAEVAIDAQDAITKHIGQNNDRIKEFIKSLQTAVEQTGNLKIDGADQAAGPLKKTKEQTDALAKSQNALADTIKQVDAQLQAGQISALDAAQQKLAAYQKDLTVLFQNKGSKVKVEADLSQIDQLQAKIKDLTASGVLKQFKDALNINAQLNTAGITDSLEKVKSDLSAAKKAYQDLVTGKNALPLDDSRVVEARNEVSRLKADLETLTKQQKIDLVIKTAGEQSLSIEEDLKNGWITPLEAAKERVKSLETEIKALQKAGADASVIIPMKVQWANAKQDSAVAEVADIVKNAESTFSQANAAVDLSVDLKLVAPLDGLKEQVSLKKKEINQLLKALSKVDTTTIEGGAVAHLLQDTLTNMIGDVNAAELAAQFQQKIQDIATEGLAGIGEMLGGVFSGGDIGDLFGTLMQNVGGQLENLGKWMITTAAKFAILKEAFEKALKANPILGVAAGVAVVALGAALKAAFQNKQSQMAFADGGVVYGRTNAIIGEYQGARNNPEVVAPLNKLKNILQLDKGASDVNVSVNGVIENDVIRLAMVRADKNNNK</sequence>
<dbReference type="PANTHER" id="PTHR32083:SF48">
    <property type="entry name" value="TRANS-GOLGI NETWORK-LOCALIZED SYP41-INTERACTING PROTEIN 1"/>
    <property type="match status" value="1"/>
</dbReference>
<dbReference type="EMBL" id="FNQY01000031">
    <property type="protein sequence ID" value="SEA59214.1"/>
    <property type="molecule type" value="Genomic_DNA"/>
</dbReference>
<feature type="coiled-coil region" evidence="2">
    <location>
        <begin position="1226"/>
        <end position="1273"/>
    </location>
</feature>
<evidence type="ECO:0000256" key="2">
    <source>
        <dbReference type="SAM" id="Coils"/>
    </source>
</evidence>
<evidence type="ECO:0000256" key="1">
    <source>
        <dbReference type="ARBA" id="ARBA00023054"/>
    </source>
</evidence>
<protein>
    <submittedName>
        <fullName evidence="3">Uncharacterized protein</fullName>
    </submittedName>
</protein>
<name>A0A1H4CFT6_9BACT</name>
<evidence type="ECO:0000313" key="3">
    <source>
        <dbReference type="EMBL" id="SEA59214.1"/>
    </source>
</evidence>
<dbReference type="Proteomes" id="UP000199041">
    <property type="component" value="Unassembled WGS sequence"/>
</dbReference>